<dbReference type="EMBL" id="JABWDY010041966">
    <property type="protein sequence ID" value="KAF5176995.1"/>
    <property type="molecule type" value="Genomic_DNA"/>
</dbReference>
<dbReference type="PANTHER" id="PTHR31286">
    <property type="entry name" value="GLYCINE-RICH CELL WALL STRUCTURAL PROTEIN 1.8-LIKE"/>
    <property type="match status" value="1"/>
</dbReference>
<evidence type="ECO:0000313" key="3">
    <source>
        <dbReference type="Proteomes" id="UP000554482"/>
    </source>
</evidence>
<comment type="caution">
    <text evidence="2">The sequence shown here is derived from an EMBL/GenBank/DDBJ whole genome shotgun (WGS) entry which is preliminary data.</text>
</comment>
<feature type="region of interest" description="Disordered" evidence="1">
    <location>
        <begin position="232"/>
        <end position="256"/>
    </location>
</feature>
<dbReference type="OrthoDB" id="1939300at2759"/>
<evidence type="ECO:0008006" key="4">
    <source>
        <dbReference type="Google" id="ProtNLM"/>
    </source>
</evidence>
<sequence>MTEKDRGKINTILIWAHLYDVLKKLWSGPGLSCLSSMIGKPLWCDEETAKETRLNYVRVCVEIKVGDVLPVIKPRFEGEEYVVHIDYPWKPQSYTDCNSFGHTTRKCTVEKQWKPVTRKQYVAKRNFTQPHTKEQGQTSGTKEQEMTITVHDKATNKSPNSGAENQDQIKEANTEAIELQKGITEFVDGYIVDTINIADKVLERDDEVVPCTLPGNNFLALAATRVMYSDEVENTDKKDKGKSTTDNIGPNSPIATRAMKSKKTVDMNEGTTTMKTMNGGDLKKPGSDDLSDPLFQEQEKQAMEDYNESLSKELQYLKQKSKCKWDLDGDSCTSYYHNYVKERKSRNSIWTLEDQNGTKTSDNAQVYKIIEDYYIELLGTSSTVVPDAMFFNQLQVGRLNTEQSMKLEEEG</sequence>
<evidence type="ECO:0000313" key="2">
    <source>
        <dbReference type="EMBL" id="KAF5176995.1"/>
    </source>
</evidence>
<dbReference type="AlphaFoldDB" id="A0A7J6UXT0"/>
<accession>A0A7J6UXT0</accession>
<dbReference type="InterPro" id="IPR040256">
    <property type="entry name" value="At4g02000-like"/>
</dbReference>
<proteinExistence type="predicted"/>
<name>A0A7J6UXT0_THATH</name>
<gene>
    <name evidence="2" type="ORF">FRX31_033418</name>
</gene>
<protein>
    <recommendedName>
        <fullName evidence="4">DUF4283 domain-containing protein</fullName>
    </recommendedName>
</protein>
<evidence type="ECO:0000256" key="1">
    <source>
        <dbReference type="SAM" id="MobiDB-lite"/>
    </source>
</evidence>
<feature type="compositionally biased region" description="Basic and acidic residues" evidence="1">
    <location>
        <begin position="234"/>
        <end position="243"/>
    </location>
</feature>
<organism evidence="2 3">
    <name type="scientific">Thalictrum thalictroides</name>
    <name type="common">Rue-anemone</name>
    <name type="synonym">Anemone thalictroides</name>
    <dbReference type="NCBI Taxonomy" id="46969"/>
    <lineage>
        <taxon>Eukaryota</taxon>
        <taxon>Viridiplantae</taxon>
        <taxon>Streptophyta</taxon>
        <taxon>Embryophyta</taxon>
        <taxon>Tracheophyta</taxon>
        <taxon>Spermatophyta</taxon>
        <taxon>Magnoliopsida</taxon>
        <taxon>Ranunculales</taxon>
        <taxon>Ranunculaceae</taxon>
        <taxon>Thalictroideae</taxon>
        <taxon>Thalictrum</taxon>
    </lineage>
</organism>
<keyword evidence="3" id="KW-1185">Reference proteome</keyword>
<reference evidence="2 3" key="1">
    <citation type="submission" date="2020-06" db="EMBL/GenBank/DDBJ databases">
        <title>Transcriptomic and genomic resources for Thalictrum thalictroides and T. hernandezii: Facilitating candidate gene discovery in an emerging model plant lineage.</title>
        <authorList>
            <person name="Arias T."/>
            <person name="Riano-Pachon D.M."/>
            <person name="Di Stilio V.S."/>
        </authorList>
    </citation>
    <scope>NUCLEOTIDE SEQUENCE [LARGE SCALE GENOMIC DNA]</scope>
    <source>
        <strain evidence="3">cv. WT478/WT964</strain>
        <tissue evidence="2">Leaves</tissue>
    </source>
</reference>
<dbReference type="Proteomes" id="UP000554482">
    <property type="component" value="Unassembled WGS sequence"/>
</dbReference>
<dbReference type="PANTHER" id="PTHR31286:SF180">
    <property type="entry name" value="OS10G0362600 PROTEIN"/>
    <property type="match status" value="1"/>
</dbReference>